<sequence length="84" mass="9689">MLFFLDESLYFFEQDQNDILQKELGVGEKKISSYFHSSERNEKVISFFDNVFEKLPTDSGEVKNDKLKHGGVSAWCLFNAMTLG</sequence>
<protein>
    <submittedName>
        <fullName evidence="1">Uncharacterized protein</fullName>
    </submittedName>
</protein>
<accession>A0AAQ2UT64</accession>
<evidence type="ECO:0000313" key="2">
    <source>
        <dbReference type="Proteomes" id="UP000294726"/>
    </source>
</evidence>
<proteinExistence type="predicted"/>
<organism evidence="1 2">
    <name type="scientific">Oenococcus oeni</name>
    <name type="common">Leuconostoc oenos</name>
    <dbReference type="NCBI Taxonomy" id="1247"/>
    <lineage>
        <taxon>Bacteria</taxon>
        <taxon>Bacillati</taxon>
        <taxon>Bacillota</taxon>
        <taxon>Bacilli</taxon>
        <taxon>Lactobacillales</taxon>
        <taxon>Lactobacillaceae</taxon>
        <taxon>Oenococcus</taxon>
    </lineage>
</organism>
<dbReference type="Proteomes" id="UP000294726">
    <property type="component" value="Chromosome"/>
</dbReference>
<reference evidence="1 2" key="1">
    <citation type="submission" date="2018-08" db="EMBL/GenBank/DDBJ databases">
        <authorList>
            <person name="Lorentzen P. G. S. M."/>
        </authorList>
    </citation>
    <scope>NUCLEOTIDE SEQUENCE [LARGE SCALE GENOMIC DNA]</scope>
    <source>
        <strain evidence="1 2">CRBO_1381</strain>
    </source>
</reference>
<dbReference type="AlphaFoldDB" id="A0AAQ2UT64"/>
<evidence type="ECO:0000313" key="1">
    <source>
        <dbReference type="EMBL" id="VDB98835.1"/>
    </source>
</evidence>
<gene>
    <name evidence="1" type="ORF">OENI_1531</name>
</gene>
<name>A0AAQ2UT64_OENOE</name>
<dbReference type="EMBL" id="LR031358">
    <property type="protein sequence ID" value="VDB98835.1"/>
    <property type="molecule type" value="Genomic_DNA"/>
</dbReference>